<gene>
    <name evidence="2" type="ORF">A3D34_02580</name>
</gene>
<proteinExistence type="predicted"/>
<feature type="transmembrane region" description="Helical" evidence="1">
    <location>
        <begin position="50"/>
        <end position="75"/>
    </location>
</feature>
<feature type="transmembrane region" description="Helical" evidence="1">
    <location>
        <begin position="95"/>
        <end position="115"/>
    </location>
</feature>
<evidence type="ECO:0000256" key="1">
    <source>
        <dbReference type="SAM" id="Phobius"/>
    </source>
</evidence>
<accession>A0A1G2HUA4</accession>
<protein>
    <recommendedName>
        <fullName evidence="4">Glycerophosphoryl diester phosphodiesterase membrane domain-containing protein</fullName>
    </recommendedName>
</protein>
<feature type="transmembrane region" description="Helical" evidence="1">
    <location>
        <begin position="24"/>
        <end position="44"/>
    </location>
</feature>
<dbReference type="Proteomes" id="UP000179183">
    <property type="component" value="Unassembled WGS sequence"/>
</dbReference>
<keyword evidence="1" id="KW-1133">Transmembrane helix</keyword>
<feature type="transmembrane region" description="Helical" evidence="1">
    <location>
        <begin position="163"/>
        <end position="184"/>
    </location>
</feature>
<organism evidence="2 3">
    <name type="scientific">Candidatus Staskawiczbacteria bacterium RIFCSPHIGHO2_02_FULL_33_16</name>
    <dbReference type="NCBI Taxonomy" id="1802204"/>
    <lineage>
        <taxon>Bacteria</taxon>
        <taxon>Candidatus Staskawicziibacteriota</taxon>
    </lineage>
</organism>
<feature type="transmembrane region" description="Helical" evidence="1">
    <location>
        <begin position="121"/>
        <end position="142"/>
    </location>
</feature>
<keyword evidence="1" id="KW-0812">Transmembrane</keyword>
<evidence type="ECO:0000313" key="2">
    <source>
        <dbReference type="EMBL" id="OGZ66043.1"/>
    </source>
</evidence>
<evidence type="ECO:0008006" key="4">
    <source>
        <dbReference type="Google" id="ProtNLM"/>
    </source>
</evidence>
<evidence type="ECO:0000313" key="3">
    <source>
        <dbReference type="Proteomes" id="UP000179183"/>
    </source>
</evidence>
<reference evidence="2 3" key="1">
    <citation type="journal article" date="2016" name="Nat. Commun.">
        <title>Thousands of microbial genomes shed light on interconnected biogeochemical processes in an aquifer system.</title>
        <authorList>
            <person name="Anantharaman K."/>
            <person name="Brown C.T."/>
            <person name="Hug L.A."/>
            <person name="Sharon I."/>
            <person name="Castelle C.J."/>
            <person name="Probst A.J."/>
            <person name="Thomas B.C."/>
            <person name="Singh A."/>
            <person name="Wilkins M.J."/>
            <person name="Karaoz U."/>
            <person name="Brodie E.L."/>
            <person name="Williams K.H."/>
            <person name="Hubbard S.S."/>
            <person name="Banfield J.F."/>
        </authorList>
    </citation>
    <scope>NUCLEOTIDE SEQUENCE [LARGE SCALE GENOMIC DNA]</scope>
</reference>
<feature type="transmembrane region" description="Helical" evidence="1">
    <location>
        <begin position="190"/>
        <end position="208"/>
    </location>
</feature>
<dbReference type="EMBL" id="MHOQ01000033">
    <property type="protein sequence ID" value="OGZ66043.1"/>
    <property type="molecule type" value="Genomic_DNA"/>
</dbReference>
<comment type="caution">
    <text evidence="2">The sequence shown here is derived from an EMBL/GenBank/DDBJ whole genome shotgun (WGS) entry which is preliminary data.</text>
</comment>
<name>A0A1G2HUA4_9BACT</name>
<keyword evidence="1" id="KW-0472">Membrane</keyword>
<dbReference type="AlphaFoldDB" id="A0A1G2HUA4"/>
<sequence length="220" mass="25390">MNNKKLISISDLFKKSFDFYKNNIKILLGVALIGYIPILIAYLLEIEESLSLVSWILFLIIFVLNFLTYIAFFYVIKETKEGVSEKNYIERIKRLFAKASGNIFPVFLISLLSFLCIIGGLILFIIPGIIFATWFVFSNYAFIFEGTKGKKALLQSKELVKGYWWPVFLRFLLICIFSALVSLIPFFGDILNFLLINPLCVIFGYFIYEDLKTIKSSNLL</sequence>